<evidence type="ECO:0000313" key="3">
    <source>
        <dbReference type="Proteomes" id="UP001314796"/>
    </source>
</evidence>
<keyword evidence="3" id="KW-1185">Reference proteome</keyword>
<gene>
    <name evidence="2" type="ORF">JOC73_003026</name>
</gene>
<protein>
    <submittedName>
        <fullName evidence="2">Uncharacterized protein</fullName>
    </submittedName>
</protein>
<keyword evidence="1" id="KW-1133">Transmembrane helix</keyword>
<keyword evidence="1" id="KW-0812">Transmembrane</keyword>
<reference evidence="2 3" key="1">
    <citation type="submission" date="2021-01" db="EMBL/GenBank/DDBJ databases">
        <title>Genomic Encyclopedia of Type Strains, Phase IV (KMG-IV): sequencing the most valuable type-strain genomes for metagenomic binning, comparative biology and taxonomic classification.</title>
        <authorList>
            <person name="Goeker M."/>
        </authorList>
    </citation>
    <scope>NUCLEOTIDE SEQUENCE [LARGE SCALE GENOMIC DNA]</scope>
    <source>
        <strain evidence="2 3">DSM 25890</strain>
    </source>
</reference>
<evidence type="ECO:0000256" key="1">
    <source>
        <dbReference type="SAM" id="Phobius"/>
    </source>
</evidence>
<feature type="transmembrane region" description="Helical" evidence="1">
    <location>
        <begin position="30"/>
        <end position="47"/>
    </location>
</feature>
<feature type="transmembrane region" description="Helical" evidence="1">
    <location>
        <begin position="7"/>
        <end position="24"/>
    </location>
</feature>
<keyword evidence="1" id="KW-0472">Membrane</keyword>
<accession>A0ABS2NU07</accession>
<dbReference type="Proteomes" id="UP001314796">
    <property type="component" value="Unassembled WGS sequence"/>
</dbReference>
<organism evidence="2 3">
    <name type="scientific">Alkaliphilus hydrothermalis</name>
    <dbReference type="NCBI Taxonomy" id="1482730"/>
    <lineage>
        <taxon>Bacteria</taxon>
        <taxon>Bacillati</taxon>
        <taxon>Bacillota</taxon>
        <taxon>Clostridia</taxon>
        <taxon>Peptostreptococcales</taxon>
        <taxon>Natronincolaceae</taxon>
        <taxon>Alkaliphilus</taxon>
    </lineage>
</organism>
<sequence>MIKYVSRFIRFMWFFLGYLVVNTYREQLNLSHYIIALIVLSLGDLFLQKKLRS</sequence>
<dbReference type="EMBL" id="JAFBEE010000039">
    <property type="protein sequence ID" value="MBM7616443.1"/>
    <property type="molecule type" value="Genomic_DNA"/>
</dbReference>
<proteinExistence type="predicted"/>
<comment type="caution">
    <text evidence="2">The sequence shown here is derived from an EMBL/GenBank/DDBJ whole genome shotgun (WGS) entry which is preliminary data.</text>
</comment>
<name>A0ABS2NU07_9FIRM</name>
<evidence type="ECO:0000313" key="2">
    <source>
        <dbReference type="EMBL" id="MBM7616443.1"/>
    </source>
</evidence>